<proteinExistence type="inferred from homology"/>
<feature type="domain" description="Pectinesterase inhibitor" evidence="8">
    <location>
        <begin position="42"/>
        <end position="195"/>
    </location>
</feature>
<keyword evidence="4 7" id="KW-0378">Hydrolase</keyword>
<comment type="pathway">
    <text evidence="1 7">Glycan metabolism; pectin degradation; 2-dehydro-3-deoxy-D-gluconate from pectin: step 1/5.</text>
</comment>
<accession>A0A835HKI0</accession>
<dbReference type="SUPFAM" id="SSF51126">
    <property type="entry name" value="Pectin lyase-like"/>
    <property type="match status" value="1"/>
</dbReference>
<dbReference type="PANTHER" id="PTHR31707">
    <property type="entry name" value="PECTINESTERASE"/>
    <property type="match status" value="1"/>
</dbReference>
<dbReference type="Gene3D" id="2.160.20.10">
    <property type="entry name" value="Single-stranded right-handed beta-helix, Pectin lyase-like"/>
    <property type="match status" value="1"/>
</dbReference>
<dbReference type="Pfam" id="PF04043">
    <property type="entry name" value="PMEI"/>
    <property type="match status" value="1"/>
</dbReference>
<evidence type="ECO:0000256" key="5">
    <source>
        <dbReference type="ARBA" id="ARBA00023085"/>
    </source>
</evidence>
<evidence type="ECO:0000256" key="4">
    <source>
        <dbReference type="ARBA" id="ARBA00022801"/>
    </source>
</evidence>
<dbReference type="InterPro" id="IPR035513">
    <property type="entry name" value="Invertase/methylesterase_inhib"/>
</dbReference>
<dbReference type="InterPro" id="IPR011050">
    <property type="entry name" value="Pectin_lyase_fold/virulence"/>
</dbReference>
<comment type="similarity">
    <text evidence="2">In the N-terminal section; belongs to the PMEI family.</text>
</comment>
<dbReference type="Pfam" id="PF01095">
    <property type="entry name" value="Pectinesterase"/>
    <property type="match status" value="1"/>
</dbReference>
<protein>
    <recommendedName>
        <fullName evidence="7">Pectinesterase</fullName>
        <ecNumber evidence="7">3.1.1.11</ecNumber>
    </recommendedName>
</protein>
<name>A0A835HKI0_9MAGN</name>
<evidence type="ECO:0000256" key="3">
    <source>
        <dbReference type="ARBA" id="ARBA00007786"/>
    </source>
</evidence>
<dbReference type="GO" id="GO:0045490">
    <property type="term" value="P:pectin catabolic process"/>
    <property type="evidence" value="ECO:0007669"/>
    <property type="project" value="UniProtKB-UniRule"/>
</dbReference>
<dbReference type="EMBL" id="JADFTS010000006">
    <property type="protein sequence ID" value="KAF9599748.1"/>
    <property type="molecule type" value="Genomic_DNA"/>
</dbReference>
<dbReference type="InterPro" id="IPR000070">
    <property type="entry name" value="Pectinesterase_cat"/>
</dbReference>
<comment type="catalytic activity">
    <reaction evidence="7">
        <text>[(1-&gt;4)-alpha-D-galacturonosyl methyl ester](n) + n H2O = [(1-&gt;4)-alpha-D-galacturonosyl](n) + n methanol + n H(+)</text>
        <dbReference type="Rhea" id="RHEA:22380"/>
        <dbReference type="Rhea" id="RHEA-COMP:14570"/>
        <dbReference type="Rhea" id="RHEA-COMP:14573"/>
        <dbReference type="ChEBI" id="CHEBI:15377"/>
        <dbReference type="ChEBI" id="CHEBI:15378"/>
        <dbReference type="ChEBI" id="CHEBI:17790"/>
        <dbReference type="ChEBI" id="CHEBI:140522"/>
        <dbReference type="ChEBI" id="CHEBI:140523"/>
        <dbReference type="EC" id="3.1.1.11"/>
    </reaction>
</comment>
<dbReference type="InterPro" id="IPR033131">
    <property type="entry name" value="Pectinesterase_Asp_AS"/>
</dbReference>
<dbReference type="EC" id="3.1.1.11" evidence="7"/>
<evidence type="ECO:0000256" key="1">
    <source>
        <dbReference type="ARBA" id="ARBA00005184"/>
    </source>
</evidence>
<sequence>MGRVLAAGISIIFVVGVIVGIVVTVSRGSGNTSHQSNGGLSTGMKAVETLCDPTDYKETCLNTLSPIAKRNNSVTLKDLVKATFQAAQEEVTKAWGKSGALGKNTTTSFDKMLLDGCSELLLYATHRLQAATSAVEHSNFDTMSDHVDDLKTWSSAVIALKTTCLDDLLEKPELQKTMQDELMNATQITFNALVIVDEISQILGKVDSTEFPVKINQNSRRLLNAEVDKDGYPAWFSAADRRLLAFKKTHLTPNVVVAKDGSGQFETISEAISAYPKNNEGRFIIYVKAGQYHEKVTIPETAINIFIYGDGPSETVVIASDNKKINNTQTWRTATFSVVGDGFIASSMGFENVAGPEGEQAVAFHSKSDFSALYNCRMQGYQDTLYYHTCRQFYKNCEISGTVDFIFGEGRALIQDSHIILREPNPNQKNTITADGRSNDNMHTGLVIQHCNISAEAEFFPNGLKIPSYLGRPWKNASRTIIMESKIDAMIVAQGWLSWNETTHENEIYCDYKEYANRGTGADTSNRVKWPGFRVLTVREDAENYTVGPFLRAKQWLRNTGVPFHLGLYHKH</sequence>
<evidence type="ECO:0000259" key="8">
    <source>
        <dbReference type="SMART" id="SM00856"/>
    </source>
</evidence>
<gene>
    <name evidence="9" type="ORF">IFM89_001694</name>
</gene>
<dbReference type="SMART" id="SM00856">
    <property type="entry name" value="PMEI"/>
    <property type="match status" value="1"/>
</dbReference>
<reference evidence="9 10" key="1">
    <citation type="submission" date="2020-10" db="EMBL/GenBank/DDBJ databases">
        <title>The Coptis chinensis genome and diversification of protoberbering-type alkaloids.</title>
        <authorList>
            <person name="Wang B."/>
            <person name="Shu S."/>
            <person name="Song C."/>
            <person name="Liu Y."/>
        </authorList>
    </citation>
    <scope>NUCLEOTIDE SEQUENCE [LARGE SCALE GENOMIC DNA]</scope>
    <source>
        <strain evidence="9">HL-2020</strain>
        <tissue evidence="9">Leaf</tissue>
    </source>
</reference>
<dbReference type="NCBIfam" id="TIGR01614">
    <property type="entry name" value="PME_inhib"/>
    <property type="match status" value="1"/>
</dbReference>
<dbReference type="InterPro" id="IPR012334">
    <property type="entry name" value="Pectin_lyas_fold"/>
</dbReference>
<evidence type="ECO:0000313" key="9">
    <source>
        <dbReference type="EMBL" id="KAF9599748.1"/>
    </source>
</evidence>
<keyword evidence="10" id="KW-1185">Reference proteome</keyword>
<dbReference type="GO" id="GO:0042545">
    <property type="term" value="P:cell wall modification"/>
    <property type="evidence" value="ECO:0007669"/>
    <property type="project" value="UniProtKB-UniRule"/>
</dbReference>
<feature type="active site" evidence="6">
    <location>
        <position position="404"/>
    </location>
</feature>
<organism evidence="9 10">
    <name type="scientific">Coptis chinensis</name>
    <dbReference type="NCBI Taxonomy" id="261450"/>
    <lineage>
        <taxon>Eukaryota</taxon>
        <taxon>Viridiplantae</taxon>
        <taxon>Streptophyta</taxon>
        <taxon>Embryophyta</taxon>
        <taxon>Tracheophyta</taxon>
        <taxon>Spermatophyta</taxon>
        <taxon>Magnoliopsida</taxon>
        <taxon>Ranunculales</taxon>
        <taxon>Ranunculaceae</taxon>
        <taxon>Coptidoideae</taxon>
        <taxon>Coptis</taxon>
    </lineage>
</organism>
<keyword evidence="5 7" id="KW-0063">Aspartyl esterase</keyword>
<dbReference type="InterPro" id="IPR006501">
    <property type="entry name" value="Pectinesterase_inhib_dom"/>
</dbReference>
<comment type="caution">
    <text evidence="9">The sequence shown here is derived from an EMBL/GenBank/DDBJ whole genome shotgun (WGS) entry which is preliminary data.</text>
</comment>
<dbReference type="Gene3D" id="1.20.140.40">
    <property type="entry name" value="Invertase/pectin methylesterase inhibitor family protein"/>
    <property type="match status" value="1"/>
</dbReference>
<evidence type="ECO:0000313" key="10">
    <source>
        <dbReference type="Proteomes" id="UP000631114"/>
    </source>
</evidence>
<dbReference type="SUPFAM" id="SSF101148">
    <property type="entry name" value="Plant invertase/pectin methylesterase inhibitor"/>
    <property type="match status" value="1"/>
</dbReference>
<evidence type="ECO:0000256" key="6">
    <source>
        <dbReference type="PROSITE-ProRule" id="PRU10040"/>
    </source>
</evidence>
<dbReference type="FunFam" id="2.160.20.10:FF:000001">
    <property type="entry name" value="Pectinesterase"/>
    <property type="match status" value="1"/>
</dbReference>
<evidence type="ECO:0000256" key="7">
    <source>
        <dbReference type="RuleBase" id="RU000589"/>
    </source>
</evidence>
<dbReference type="AlphaFoldDB" id="A0A835HKI0"/>
<dbReference type="PROSITE" id="PS00503">
    <property type="entry name" value="PECTINESTERASE_2"/>
    <property type="match status" value="1"/>
</dbReference>
<dbReference type="UniPathway" id="UPA00545">
    <property type="reaction ID" value="UER00823"/>
</dbReference>
<dbReference type="CDD" id="cd15798">
    <property type="entry name" value="PMEI-like_3"/>
    <property type="match status" value="1"/>
</dbReference>
<dbReference type="Proteomes" id="UP000631114">
    <property type="component" value="Unassembled WGS sequence"/>
</dbReference>
<dbReference type="OrthoDB" id="10259640at2759"/>
<dbReference type="GO" id="GO:0030599">
    <property type="term" value="F:pectinesterase activity"/>
    <property type="evidence" value="ECO:0007669"/>
    <property type="project" value="UniProtKB-UniRule"/>
</dbReference>
<dbReference type="GO" id="GO:0004857">
    <property type="term" value="F:enzyme inhibitor activity"/>
    <property type="evidence" value="ECO:0007669"/>
    <property type="project" value="InterPro"/>
</dbReference>
<evidence type="ECO:0000256" key="2">
    <source>
        <dbReference type="ARBA" id="ARBA00006027"/>
    </source>
</evidence>
<comment type="similarity">
    <text evidence="3">In the C-terminal section; belongs to the pectinesterase family.</text>
</comment>